<dbReference type="PANTHER" id="PTHR33206">
    <property type="entry name" value="PROTEIN CBG10425"/>
    <property type="match status" value="1"/>
</dbReference>
<sequence>MDTDSAYIAFSCEKPFEECIKPELLDHFKDHKYDWFPRDDTSKNVAYDRRTPGLFKEEFRCNAMVSFSSKNDCCYLGDEIDKETKLPKVKVSAKGVQKSLNQGALSPDNFENVVKTRNSIEGTNKGFRICSETKSTITYRQQKTALNYFYDKRKVLRMV</sequence>
<gene>
    <name evidence="1" type="ORF">Plil01_001581700</name>
</gene>
<organism evidence="1 2">
    <name type="scientific">Phytophthora lilii</name>
    <dbReference type="NCBI Taxonomy" id="2077276"/>
    <lineage>
        <taxon>Eukaryota</taxon>
        <taxon>Sar</taxon>
        <taxon>Stramenopiles</taxon>
        <taxon>Oomycota</taxon>
        <taxon>Peronosporomycetes</taxon>
        <taxon>Peronosporales</taxon>
        <taxon>Peronosporaceae</taxon>
        <taxon>Phytophthora</taxon>
    </lineage>
</organism>
<comment type="caution">
    <text evidence="1">The sequence shown here is derived from an EMBL/GenBank/DDBJ whole genome shotgun (WGS) entry which is preliminary data.</text>
</comment>
<protein>
    <submittedName>
        <fullName evidence="1">Unnamed protein product</fullName>
    </submittedName>
</protein>
<name>A0A9W6XFK6_9STRA</name>
<dbReference type="EMBL" id="BSXW01001556">
    <property type="protein sequence ID" value="GMF37589.1"/>
    <property type="molecule type" value="Genomic_DNA"/>
</dbReference>
<evidence type="ECO:0000313" key="1">
    <source>
        <dbReference type="EMBL" id="GMF37589.1"/>
    </source>
</evidence>
<dbReference type="OrthoDB" id="6153129at2759"/>
<dbReference type="Proteomes" id="UP001165083">
    <property type="component" value="Unassembled WGS sequence"/>
</dbReference>
<keyword evidence="2" id="KW-1185">Reference proteome</keyword>
<accession>A0A9W6XFK6</accession>
<dbReference type="AlphaFoldDB" id="A0A9W6XFK6"/>
<dbReference type="PANTHER" id="PTHR33206:SF1">
    <property type="entry name" value="DNA-DIRECTED DNA POLYMERASE"/>
    <property type="match status" value="1"/>
</dbReference>
<proteinExistence type="predicted"/>
<evidence type="ECO:0000313" key="2">
    <source>
        <dbReference type="Proteomes" id="UP001165083"/>
    </source>
</evidence>
<reference evidence="1" key="1">
    <citation type="submission" date="2023-04" db="EMBL/GenBank/DDBJ databases">
        <title>Phytophthora lilii NBRC 32176.</title>
        <authorList>
            <person name="Ichikawa N."/>
            <person name="Sato H."/>
            <person name="Tonouchi N."/>
        </authorList>
    </citation>
    <scope>NUCLEOTIDE SEQUENCE</scope>
    <source>
        <strain evidence="1">NBRC 32176</strain>
    </source>
</reference>